<dbReference type="Proteomes" id="UP000659172">
    <property type="component" value="Unassembled WGS sequence"/>
</dbReference>
<dbReference type="InterPro" id="IPR045599">
    <property type="entry name" value="DUF6456"/>
</dbReference>
<comment type="caution">
    <text evidence="2">The sequence shown here is derived from an EMBL/GenBank/DDBJ whole genome shotgun (WGS) entry which is preliminary data.</text>
</comment>
<organism evidence="2 3">
    <name type="scientific">Mycoplana rhizolycopersici</name>
    <dbReference type="NCBI Taxonomy" id="2746702"/>
    <lineage>
        <taxon>Bacteria</taxon>
        <taxon>Pseudomonadati</taxon>
        <taxon>Pseudomonadota</taxon>
        <taxon>Alphaproteobacteria</taxon>
        <taxon>Hyphomicrobiales</taxon>
        <taxon>Rhizobiaceae</taxon>
        <taxon>Mycoplana</taxon>
    </lineage>
</organism>
<dbReference type="RefSeq" id="WP_176948217.1">
    <property type="nucleotide sequence ID" value="NZ_JABXYK010000002.1"/>
</dbReference>
<keyword evidence="3" id="KW-1185">Reference proteome</keyword>
<accession>A0ABX2Q947</accession>
<gene>
    <name evidence="2" type="ORF">HV823_02660</name>
</gene>
<dbReference type="EMBL" id="JABXYK010000002">
    <property type="protein sequence ID" value="NVP54150.1"/>
    <property type="molecule type" value="Genomic_DNA"/>
</dbReference>
<name>A0ABX2Q947_9HYPH</name>
<feature type="domain" description="DUF6456" evidence="1">
    <location>
        <begin position="111"/>
        <end position="247"/>
    </location>
</feature>
<protein>
    <recommendedName>
        <fullName evidence="1">DUF6456 domain-containing protein</fullName>
    </recommendedName>
</protein>
<evidence type="ECO:0000313" key="3">
    <source>
        <dbReference type="Proteomes" id="UP000659172"/>
    </source>
</evidence>
<evidence type="ECO:0000259" key="1">
    <source>
        <dbReference type="Pfam" id="PF20057"/>
    </source>
</evidence>
<evidence type="ECO:0000313" key="2">
    <source>
        <dbReference type="EMBL" id="NVP54150.1"/>
    </source>
</evidence>
<proteinExistence type="predicted"/>
<dbReference type="Pfam" id="PF20057">
    <property type="entry name" value="DUF6456"/>
    <property type="match status" value="1"/>
</dbReference>
<sequence>MSEKKSTLAAGAGKPLASLLRFLVAAGKARIDAGDPVRLEAENGRTAMVPADVVREAVRLGLALRNGDALSAAAGTKTYLRRLLAGAEGYQDQHRDIAARTVETAAGRQAVRVNQLESPLSALVRLKDKAGTPYLSEDAVAAGERLARDFLRCGLQPRLTMSWEPRLAGRNGGEPGQAREISDTAVAARQRLQAAIEAMGPELAGVALDICCFMKGLETVERERQWPVRSAKLMLRAALMALSRHYEPAPSAQRRSHAWGAEGFRPDMAARFCRPD</sequence>
<reference evidence="2 3" key="1">
    <citation type="submission" date="2020-06" db="EMBL/GenBank/DDBJ databases">
        <title>Rhizobium sp.nov. isolated from the tomato plant.</title>
        <authorList>
            <person name="Thin K.K."/>
            <person name="Zhang X."/>
            <person name="He S."/>
        </authorList>
    </citation>
    <scope>NUCLEOTIDE SEQUENCE [LARGE SCALE GENOMIC DNA]</scope>
    <source>
        <strain evidence="2 3">DBTS2</strain>
    </source>
</reference>